<dbReference type="InterPro" id="IPR038102">
    <property type="entry name" value="EYA_dom_sf"/>
</dbReference>
<evidence type="ECO:0000256" key="2">
    <source>
        <dbReference type="ARBA" id="ARBA00022801"/>
    </source>
</evidence>
<proteinExistence type="inferred from homology"/>
<keyword evidence="3 6" id="KW-0460">Magnesium</keyword>
<evidence type="ECO:0000313" key="7">
    <source>
        <dbReference type="Proteomes" id="UP000515152"/>
    </source>
</evidence>
<dbReference type="InterPro" id="IPR028472">
    <property type="entry name" value="EYA"/>
</dbReference>
<dbReference type="GO" id="GO:2001240">
    <property type="term" value="P:negative regulation of extrinsic apoptotic signaling pathway in absence of ligand"/>
    <property type="evidence" value="ECO:0007669"/>
    <property type="project" value="TreeGrafter"/>
</dbReference>
<dbReference type="PANTHER" id="PTHR10190:SF5">
    <property type="entry name" value="EYES ABSENT HOMOLOG 3"/>
    <property type="match status" value="1"/>
</dbReference>
<dbReference type="GO" id="GO:0004725">
    <property type="term" value="F:protein tyrosine phosphatase activity"/>
    <property type="evidence" value="ECO:0007669"/>
    <property type="project" value="UniProtKB-EC"/>
</dbReference>
<dbReference type="GeneID" id="105903603"/>
<reference evidence="8" key="1">
    <citation type="submission" date="2025-08" db="UniProtKB">
        <authorList>
            <consortium name="RefSeq"/>
        </authorList>
    </citation>
    <scope>IDENTIFICATION</scope>
</reference>
<evidence type="ECO:0000256" key="3">
    <source>
        <dbReference type="ARBA" id="ARBA00022842"/>
    </source>
</evidence>
<evidence type="ECO:0000313" key="8">
    <source>
        <dbReference type="RefSeq" id="XP_031441664.1"/>
    </source>
</evidence>
<dbReference type="OrthoDB" id="167668at2759"/>
<organism evidence="7 8">
    <name type="scientific">Clupea harengus</name>
    <name type="common">Atlantic herring</name>
    <dbReference type="NCBI Taxonomy" id="7950"/>
    <lineage>
        <taxon>Eukaryota</taxon>
        <taxon>Metazoa</taxon>
        <taxon>Chordata</taxon>
        <taxon>Craniata</taxon>
        <taxon>Vertebrata</taxon>
        <taxon>Euteleostomi</taxon>
        <taxon>Actinopterygii</taxon>
        <taxon>Neopterygii</taxon>
        <taxon>Teleostei</taxon>
        <taxon>Clupei</taxon>
        <taxon>Clupeiformes</taxon>
        <taxon>Clupeoidei</taxon>
        <taxon>Clupeidae</taxon>
        <taxon>Clupea</taxon>
    </lineage>
</organism>
<protein>
    <recommendedName>
        <fullName evidence="6">Eyes absent homolog</fullName>
        <ecNumber evidence="6">3.1.3.48</ecNumber>
    </recommendedName>
</protein>
<dbReference type="GO" id="GO:0046872">
    <property type="term" value="F:metal ion binding"/>
    <property type="evidence" value="ECO:0007669"/>
    <property type="project" value="UniProtKB-KW"/>
</dbReference>
<dbReference type="GO" id="GO:0005634">
    <property type="term" value="C:nucleus"/>
    <property type="evidence" value="ECO:0007669"/>
    <property type="project" value="TreeGrafter"/>
</dbReference>
<dbReference type="PANTHER" id="PTHR10190">
    <property type="entry name" value="EYES ABSENT"/>
    <property type="match status" value="1"/>
</dbReference>
<comment type="catalytic activity">
    <reaction evidence="5 6">
        <text>O-phospho-L-tyrosyl-[protein] + H2O = L-tyrosyl-[protein] + phosphate</text>
        <dbReference type="Rhea" id="RHEA:10684"/>
        <dbReference type="Rhea" id="RHEA-COMP:10136"/>
        <dbReference type="Rhea" id="RHEA-COMP:20101"/>
        <dbReference type="ChEBI" id="CHEBI:15377"/>
        <dbReference type="ChEBI" id="CHEBI:43474"/>
        <dbReference type="ChEBI" id="CHEBI:46858"/>
        <dbReference type="ChEBI" id="CHEBI:61978"/>
        <dbReference type="EC" id="3.1.3.48"/>
    </reaction>
</comment>
<dbReference type="GO" id="GO:0045739">
    <property type="term" value="P:positive regulation of DNA repair"/>
    <property type="evidence" value="ECO:0007669"/>
    <property type="project" value="TreeGrafter"/>
</dbReference>
<dbReference type="EC" id="3.1.3.48" evidence="6"/>
<dbReference type="AlphaFoldDB" id="A0A6P8GR73"/>
<name>A0A6P8GR73_CLUHA</name>
<keyword evidence="6" id="KW-0805">Transcription regulation</keyword>
<keyword evidence="6" id="KW-0804">Transcription</keyword>
<evidence type="ECO:0000256" key="5">
    <source>
        <dbReference type="ARBA" id="ARBA00051722"/>
    </source>
</evidence>
<sequence length="188" mass="21121">MHVEKRVTSQDIAKTEGGDIKALGDTKPEAVTSQTRRKSYQDLLAFCYRRLKEIYNAYKGNAGGLLSPMKRDLLLRLRAEIETVADSWLSIALKSLLLIQSRGRCMNVLVTTTQLVPALAKVLLYGLGEVFPIENIYSATKIGKDSCFERIVSRFGRKVTNVHNMPFWHVSAHGDLVSLHQALELDFL</sequence>
<dbReference type="Gene3D" id="3.40.50.12350">
    <property type="match status" value="1"/>
</dbReference>
<accession>A0A6P8GR73</accession>
<gene>
    <name evidence="8" type="primary">LOC105903603</name>
</gene>
<keyword evidence="6" id="KW-0479">Metal-binding</keyword>
<keyword evidence="4 6" id="KW-0904">Protein phosphatase</keyword>
<evidence type="ECO:0000256" key="4">
    <source>
        <dbReference type="ARBA" id="ARBA00022912"/>
    </source>
</evidence>
<evidence type="ECO:0000256" key="1">
    <source>
        <dbReference type="ARBA" id="ARBA00010501"/>
    </source>
</evidence>
<keyword evidence="2 6" id="KW-0378">Hydrolase</keyword>
<dbReference type="KEGG" id="char:105903603"/>
<comment type="cofactor">
    <cofactor evidence="6">
        <name>Mg(2+)</name>
        <dbReference type="ChEBI" id="CHEBI:18420"/>
    </cofactor>
    <text evidence="6">Binds 1 Mg(2+) ion per subunit.</text>
</comment>
<comment type="similarity">
    <text evidence="1 6">Belongs to the HAD-like hydrolase superfamily. EYA family.</text>
</comment>
<keyword evidence="7" id="KW-1185">Reference proteome</keyword>
<dbReference type="RefSeq" id="XP_031441664.1">
    <property type="nucleotide sequence ID" value="XM_031585804.1"/>
</dbReference>
<dbReference type="Proteomes" id="UP000515152">
    <property type="component" value="Chromosome 19"/>
</dbReference>
<dbReference type="GO" id="GO:0030154">
    <property type="term" value="P:cell differentiation"/>
    <property type="evidence" value="ECO:0007669"/>
    <property type="project" value="TreeGrafter"/>
</dbReference>
<evidence type="ECO:0000256" key="6">
    <source>
        <dbReference type="RuleBase" id="RU362036"/>
    </source>
</evidence>